<protein>
    <submittedName>
        <fullName evidence="1">Sulfotransferase</fullName>
    </submittedName>
</protein>
<proteinExistence type="predicted"/>
<name>A0ABV7D7S9_9PROT</name>
<keyword evidence="2" id="KW-1185">Reference proteome</keyword>
<organism evidence="1 2">
    <name type="scientific">Kordiimonas pumila</name>
    <dbReference type="NCBI Taxonomy" id="2161677"/>
    <lineage>
        <taxon>Bacteria</taxon>
        <taxon>Pseudomonadati</taxon>
        <taxon>Pseudomonadota</taxon>
        <taxon>Alphaproteobacteria</taxon>
        <taxon>Kordiimonadales</taxon>
        <taxon>Kordiimonadaceae</taxon>
        <taxon>Kordiimonas</taxon>
    </lineage>
</organism>
<reference evidence="2" key="1">
    <citation type="journal article" date="2019" name="Int. J. Syst. Evol. Microbiol.">
        <title>The Global Catalogue of Microorganisms (GCM) 10K type strain sequencing project: providing services to taxonomists for standard genome sequencing and annotation.</title>
        <authorList>
            <consortium name="The Broad Institute Genomics Platform"/>
            <consortium name="The Broad Institute Genome Sequencing Center for Infectious Disease"/>
            <person name="Wu L."/>
            <person name="Ma J."/>
        </authorList>
    </citation>
    <scope>NUCLEOTIDE SEQUENCE [LARGE SCALE GENOMIC DNA]</scope>
    <source>
        <strain evidence="2">KCTC 62164</strain>
    </source>
</reference>
<dbReference type="Proteomes" id="UP001595444">
    <property type="component" value="Unassembled WGS sequence"/>
</dbReference>
<dbReference type="Gene3D" id="3.40.50.300">
    <property type="entry name" value="P-loop containing nucleotide triphosphate hydrolases"/>
    <property type="match status" value="1"/>
</dbReference>
<dbReference type="EMBL" id="JBHRSL010000010">
    <property type="protein sequence ID" value="MFC3052692.1"/>
    <property type="molecule type" value="Genomic_DNA"/>
</dbReference>
<accession>A0ABV7D7S9</accession>
<dbReference type="InterPro" id="IPR027417">
    <property type="entry name" value="P-loop_NTPase"/>
</dbReference>
<comment type="caution">
    <text evidence="1">The sequence shown here is derived from an EMBL/GenBank/DDBJ whole genome shotgun (WGS) entry which is preliminary data.</text>
</comment>
<dbReference type="SUPFAM" id="SSF52540">
    <property type="entry name" value="P-loop containing nucleoside triphosphate hydrolases"/>
    <property type="match status" value="1"/>
</dbReference>
<evidence type="ECO:0000313" key="2">
    <source>
        <dbReference type="Proteomes" id="UP001595444"/>
    </source>
</evidence>
<dbReference type="Pfam" id="PF13469">
    <property type="entry name" value="Sulfotransfer_3"/>
    <property type="match status" value="1"/>
</dbReference>
<sequence length="249" mass="28845">MPSTPLIILGVHRSGTSMLTRMLEKLGVFVGHDLQGDHESRSFIQINNRYFEETKSSWDKPVYPKPSDLQNNIIKRVFEKNQAALHEHFGPMEGLWAFKDPRTVTTLPLWLDLFSDAKTIIIRRSPLASAKSLTSRHLELIDKGIFPAHRDFKKGRIQFTQRCATLNGSMEFVLEQLHFIHSMKKQGILNNYIEMSYEELTSDPVLHIREISRYLDLQFSKNQLFNAASLPRNVDLSNFETALKHYFVK</sequence>
<evidence type="ECO:0000313" key="1">
    <source>
        <dbReference type="EMBL" id="MFC3052692.1"/>
    </source>
</evidence>
<dbReference type="RefSeq" id="WP_194213655.1">
    <property type="nucleotide sequence ID" value="NZ_CP061205.1"/>
</dbReference>
<gene>
    <name evidence="1" type="ORF">ACFOKA_12325</name>
</gene>